<evidence type="ECO:0000313" key="2">
    <source>
        <dbReference type="Proteomes" id="UP001162060"/>
    </source>
</evidence>
<proteinExistence type="predicted"/>
<evidence type="ECO:0000313" key="1">
    <source>
        <dbReference type="EMBL" id="CAK7933473.1"/>
    </source>
</evidence>
<reference evidence="1" key="1">
    <citation type="submission" date="2024-01" db="EMBL/GenBank/DDBJ databases">
        <authorList>
            <person name="Webb A."/>
        </authorList>
    </citation>
    <scope>NUCLEOTIDE SEQUENCE</scope>
    <source>
        <strain evidence="1">Pm1</strain>
    </source>
</reference>
<organism evidence="1 2">
    <name type="scientific">Peronospora matthiolae</name>
    <dbReference type="NCBI Taxonomy" id="2874970"/>
    <lineage>
        <taxon>Eukaryota</taxon>
        <taxon>Sar</taxon>
        <taxon>Stramenopiles</taxon>
        <taxon>Oomycota</taxon>
        <taxon>Peronosporomycetes</taxon>
        <taxon>Peronosporales</taxon>
        <taxon>Peronosporaceae</taxon>
        <taxon>Peronospora</taxon>
    </lineage>
</organism>
<protein>
    <submittedName>
        <fullName evidence="1">Uncharacterized protein</fullName>
    </submittedName>
</protein>
<accession>A0AAV1UIH0</accession>
<sequence length="62" mass="6812">MDADIVEIDTGDDDDDDAGIFSIASDCYNEDGDALTDEDNVLAAVHTKRMLLTKMNQQRDSC</sequence>
<dbReference type="AlphaFoldDB" id="A0AAV1UIH0"/>
<gene>
    <name evidence="1" type="ORF">PM001_LOCUS18623</name>
</gene>
<name>A0AAV1UIH0_9STRA</name>
<dbReference type="Proteomes" id="UP001162060">
    <property type="component" value="Unassembled WGS sequence"/>
</dbReference>
<comment type="caution">
    <text evidence="1">The sequence shown here is derived from an EMBL/GenBank/DDBJ whole genome shotgun (WGS) entry which is preliminary data.</text>
</comment>
<dbReference type="EMBL" id="CAKLBY020000194">
    <property type="protein sequence ID" value="CAK7933473.1"/>
    <property type="molecule type" value="Genomic_DNA"/>
</dbReference>